<evidence type="ECO:0000313" key="2">
    <source>
        <dbReference type="Proteomes" id="UP000240760"/>
    </source>
</evidence>
<dbReference type="EMBL" id="KZ679127">
    <property type="protein sequence ID" value="PTB80485.1"/>
    <property type="molecule type" value="Genomic_DNA"/>
</dbReference>
<keyword evidence="2" id="KW-1185">Reference proteome</keyword>
<evidence type="ECO:0000313" key="1">
    <source>
        <dbReference type="EMBL" id="PTB80485.1"/>
    </source>
</evidence>
<sequence length="154" mass="16833">MTNLPRYVPQMSGAAITVGNAPRLKRALISATPSLALTRQSYLYRYNHAYIYQRGSKPLAPPTAKISIRRTDALLVRVEIADSVRTDFGAVVVVALLRLLLLVRIQASQELQPTNASSNCHELFIALPVPQLQVAGLGLGHSSIHSLNASKHRE</sequence>
<name>A0A2T4CFY9_TRILO</name>
<gene>
    <name evidence="1" type="ORF">M440DRAFT_196005</name>
</gene>
<proteinExistence type="predicted"/>
<dbReference type="Proteomes" id="UP000240760">
    <property type="component" value="Unassembled WGS sequence"/>
</dbReference>
<dbReference type="AlphaFoldDB" id="A0A2T4CFY9"/>
<accession>A0A2T4CFY9</accession>
<protein>
    <submittedName>
        <fullName evidence="1">Uncharacterized protein</fullName>
    </submittedName>
</protein>
<organism evidence="1 2">
    <name type="scientific">Trichoderma longibrachiatum ATCC 18648</name>
    <dbReference type="NCBI Taxonomy" id="983965"/>
    <lineage>
        <taxon>Eukaryota</taxon>
        <taxon>Fungi</taxon>
        <taxon>Dikarya</taxon>
        <taxon>Ascomycota</taxon>
        <taxon>Pezizomycotina</taxon>
        <taxon>Sordariomycetes</taxon>
        <taxon>Hypocreomycetidae</taxon>
        <taxon>Hypocreales</taxon>
        <taxon>Hypocreaceae</taxon>
        <taxon>Trichoderma</taxon>
    </lineage>
</organism>
<reference evidence="1 2" key="1">
    <citation type="submission" date="2016-07" db="EMBL/GenBank/DDBJ databases">
        <title>Multiple horizontal gene transfer events from other fungi enriched the ability of initially mycotrophic Trichoderma (Ascomycota) to feed on dead plant biomass.</title>
        <authorList>
            <consortium name="DOE Joint Genome Institute"/>
            <person name="Aerts A."/>
            <person name="Atanasova L."/>
            <person name="Chenthamara K."/>
            <person name="Zhang J."/>
            <person name="Grujic M."/>
            <person name="Henrissat B."/>
            <person name="Kuo A."/>
            <person name="Salamov A."/>
            <person name="Lipzen A."/>
            <person name="Labutti K."/>
            <person name="Barry K."/>
            <person name="Miao Y."/>
            <person name="Rahimi M.J."/>
            <person name="Shen Q."/>
            <person name="Grigoriev I.V."/>
            <person name="Kubicek C.P."/>
            <person name="Druzhinina I.S."/>
        </authorList>
    </citation>
    <scope>NUCLEOTIDE SEQUENCE [LARGE SCALE GENOMIC DNA]</scope>
    <source>
        <strain evidence="1 2">ATCC 18648</strain>
    </source>
</reference>